<keyword evidence="5 7" id="KW-0238">DNA-binding</keyword>
<evidence type="ECO:0000256" key="4">
    <source>
        <dbReference type="ARBA" id="ARBA00023082"/>
    </source>
</evidence>
<evidence type="ECO:0000259" key="9">
    <source>
        <dbReference type="PROSITE" id="PS00715"/>
    </source>
</evidence>
<dbReference type="GO" id="GO:0016987">
    <property type="term" value="F:sigma factor activity"/>
    <property type="evidence" value="ECO:0007669"/>
    <property type="project" value="UniProtKB-UniRule"/>
</dbReference>
<dbReference type="Pfam" id="PF04545">
    <property type="entry name" value="Sigma70_r4"/>
    <property type="match status" value="1"/>
</dbReference>
<comment type="similarity">
    <text evidence="7">Belongs to the sigma-70 factor family. RpoD/SigA subfamily.</text>
</comment>
<evidence type="ECO:0000256" key="3">
    <source>
        <dbReference type="ARBA" id="ARBA00023015"/>
    </source>
</evidence>
<dbReference type="InterPro" id="IPR007630">
    <property type="entry name" value="RNA_pol_sigma70_r4"/>
</dbReference>
<dbReference type="HAMAP" id="MF_00963">
    <property type="entry name" value="Sigma70_RpoD_SigA"/>
    <property type="match status" value="1"/>
</dbReference>
<dbReference type="InterPro" id="IPR014284">
    <property type="entry name" value="RNA_pol_sigma-70_dom"/>
</dbReference>
<dbReference type="KEGG" id="tpt:Tpet_1343"/>
<dbReference type="InterPro" id="IPR013324">
    <property type="entry name" value="RNA_pol_sigma_r3/r4-like"/>
</dbReference>
<feature type="DNA-binding region" description="H-T-H motif" evidence="7">
    <location>
        <begin position="361"/>
        <end position="380"/>
    </location>
</feature>
<evidence type="ECO:0000256" key="5">
    <source>
        <dbReference type="ARBA" id="ARBA00023125"/>
    </source>
</evidence>
<dbReference type="CDD" id="cd06171">
    <property type="entry name" value="Sigma70_r4"/>
    <property type="match status" value="1"/>
</dbReference>
<dbReference type="Proteomes" id="UP000006558">
    <property type="component" value="Chromosome"/>
</dbReference>
<dbReference type="RefSeq" id="WP_011943816.1">
    <property type="nucleotide sequence ID" value="NC_009486.1"/>
</dbReference>
<dbReference type="InterPro" id="IPR007624">
    <property type="entry name" value="RNA_pol_sigma70_r3"/>
</dbReference>
<feature type="region of interest" description="Sigma-70 factor domain-2" evidence="7">
    <location>
        <begin position="167"/>
        <end position="237"/>
    </location>
</feature>
<dbReference type="InterPro" id="IPR050239">
    <property type="entry name" value="Sigma-70_RNA_pol_init_factors"/>
</dbReference>
<dbReference type="PRINTS" id="PR00046">
    <property type="entry name" value="SIGMA70FCT"/>
</dbReference>
<feature type="region of interest" description="Sigma-70 factor domain-3" evidence="7">
    <location>
        <begin position="246"/>
        <end position="322"/>
    </location>
</feature>
<dbReference type="Pfam" id="PF03979">
    <property type="entry name" value="Sigma70_r1_1"/>
    <property type="match status" value="1"/>
</dbReference>
<dbReference type="NCBIfam" id="TIGR02393">
    <property type="entry name" value="RpoD_Cterm"/>
    <property type="match status" value="1"/>
</dbReference>
<dbReference type="eggNOG" id="COG0568">
    <property type="taxonomic scope" value="Bacteria"/>
</dbReference>
<dbReference type="InterPro" id="IPR028630">
    <property type="entry name" value="Sigma70_RpoD"/>
</dbReference>
<keyword evidence="4 7" id="KW-0731">Sigma factor</keyword>
<gene>
    <name evidence="7" type="primary">sigA</name>
    <name evidence="11" type="ordered locus">Tpet_1343</name>
</gene>
<dbReference type="Pfam" id="PF00140">
    <property type="entry name" value="Sigma70_r1_2"/>
    <property type="match status" value="1"/>
</dbReference>
<dbReference type="STRING" id="390874.Tpet_1343"/>
<feature type="short sequence motif" description="Interaction with polymerase core subunit RpoC" evidence="7">
    <location>
        <begin position="191"/>
        <end position="194"/>
    </location>
</feature>
<evidence type="ECO:0000313" key="12">
    <source>
        <dbReference type="Proteomes" id="UP000006558"/>
    </source>
</evidence>
<evidence type="ECO:0000313" key="11">
    <source>
        <dbReference type="EMBL" id="ABQ47357.1"/>
    </source>
</evidence>
<dbReference type="Pfam" id="PF04542">
    <property type="entry name" value="Sigma70_r2"/>
    <property type="match status" value="1"/>
</dbReference>
<feature type="domain" description="RNA polymerase sigma-70" evidence="10">
    <location>
        <begin position="360"/>
        <end position="386"/>
    </location>
</feature>
<dbReference type="InterPro" id="IPR007127">
    <property type="entry name" value="RNA_pol_sigma_70_r1_1"/>
</dbReference>
<reference evidence="12" key="1">
    <citation type="submission" date="2007-05" db="EMBL/GenBank/DDBJ databases">
        <title>Complete sequence of Thermotoga petrophila RKU-1.</title>
        <authorList>
            <consortium name="US DOE Joint Genome Institute"/>
            <person name="Copeland A."/>
            <person name="Lucas S."/>
            <person name="Lapidus A."/>
            <person name="Barry K."/>
            <person name="Glavina del Rio T."/>
            <person name="Dalin E."/>
            <person name="Tice H."/>
            <person name="Pitluck S."/>
            <person name="Sims D."/>
            <person name="Brettin T."/>
            <person name="Bruce D."/>
            <person name="Detter J.C."/>
            <person name="Han C."/>
            <person name="Tapia R."/>
            <person name="Schmutz J."/>
            <person name="Larimer F."/>
            <person name="Land M."/>
            <person name="Hauser L."/>
            <person name="Kyrpides N."/>
            <person name="Mikhailova N."/>
            <person name="Nelson K."/>
            <person name="Gogarten J.P."/>
            <person name="Noll K."/>
            <person name="Richardson P."/>
        </authorList>
    </citation>
    <scope>NUCLEOTIDE SEQUENCE [LARGE SCALE GENOMIC DNA]</scope>
    <source>
        <strain evidence="12">ATCC BAA-488 / DSM 13995 / JCM 10881 / RKU-1</strain>
    </source>
</reference>
<dbReference type="SUPFAM" id="SSF88659">
    <property type="entry name" value="Sigma3 and sigma4 domains of RNA polymerase sigma factors"/>
    <property type="match status" value="2"/>
</dbReference>
<dbReference type="GO" id="GO:0006352">
    <property type="term" value="P:DNA-templated transcription initiation"/>
    <property type="evidence" value="ECO:0007669"/>
    <property type="project" value="UniProtKB-UniRule"/>
</dbReference>
<dbReference type="FunFam" id="1.10.601.10:FF:000001">
    <property type="entry name" value="RNA polymerase sigma factor SigA"/>
    <property type="match status" value="1"/>
</dbReference>
<evidence type="ECO:0000256" key="1">
    <source>
        <dbReference type="ARBA" id="ARBA00011344"/>
    </source>
</evidence>
<dbReference type="Gene3D" id="1.20.120.1810">
    <property type="match status" value="1"/>
</dbReference>
<dbReference type="InterPro" id="IPR009042">
    <property type="entry name" value="RNA_pol_sigma70_r1_2"/>
</dbReference>
<dbReference type="HOGENOM" id="CLU_014793_3_3_0"/>
<dbReference type="GO" id="GO:0003677">
    <property type="term" value="F:DNA binding"/>
    <property type="evidence" value="ECO:0007669"/>
    <property type="project" value="UniProtKB-UniRule"/>
</dbReference>
<dbReference type="InterPro" id="IPR042189">
    <property type="entry name" value="RNA_pol_sigma_70_r1_1_sf"/>
</dbReference>
<feature type="region of interest" description="Sigma-70 factor domain-4" evidence="7">
    <location>
        <begin position="335"/>
        <end position="388"/>
    </location>
</feature>
<dbReference type="InterPro" id="IPR036388">
    <property type="entry name" value="WH-like_DNA-bd_sf"/>
</dbReference>
<feature type="region of interest" description="Disordered" evidence="8">
    <location>
        <begin position="1"/>
        <end position="37"/>
    </location>
</feature>
<dbReference type="GO" id="GO:0005737">
    <property type="term" value="C:cytoplasm"/>
    <property type="evidence" value="ECO:0007669"/>
    <property type="project" value="UniProtKB-SubCell"/>
</dbReference>
<accession>A5IMD4</accession>
<dbReference type="InterPro" id="IPR012760">
    <property type="entry name" value="RNA_pol_sigma_RpoD_C"/>
</dbReference>
<sequence length="407" mass="47483">MAKKEKVTMNEEQQVLQEQHQEQTQEQTQEQKETLPPQVEKRIKKLISLGKKKGYITYEDIDKAFPPDFEDFDTNLIERIHEELEKHGINIVESESEEEEMSVPGDEQELEELLERESPEIHDSSNVRDSIKMYLKEIGKIPLLTPAQERELARRAQMGDKKAKEKLITSNLRLVVSIAKRYMGRGLSFQDLIQEGNIGLLKAVEKFDWRKGYKFSTYATWWIRQAITRAIADQARTIRIPVHMVETINKLNRLRREYYQKHGEEPSIEELAKMMGKPPEKIKEILEAAKETISLESPIGEDEDSSIEDFVADDSIASPKKEAMRMLMREELEKVLKTLSPREAMVLRMRYGLLDGKPKTLEEVGQYFNVTRERIRQIEVKALRKLRHPSRSKYLKSLLSLMDENEG</sequence>
<keyword evidence="6 7" id="KW-0804">Transcription</keyword>
<comment type="function">
    <text evidence="7">Sigma factors are initiation factors that promote the attachment of RNA polymerase to specific initiation sites and are then released. This sigma factor is the primary sigma factor during exponential growth.</text>
</comment>
<evidence type="ECO:0000256" key="2">
    <source>
        <dbReference type="ARBA" id="ARBA00022490"/>
    </source>
</evidence>
<dbReference type="PANTHER" id="PTHR30603:SF60">
    <property type="entry name" value="RNA POLYMERASE SIGMA FACTOR RPOD"/>
    <property type="match status" value="1"/>
</dbReference>
<dbReference type="PROSITE" id="PS00715">
    <property type="entry name" value="SIGMA70_1"/>
    <property type="match status" value="1"/>
</dbReference>
<evidence type="ECO:0000256" key="6">
    <source>
        <dbReference type="ARBA" id="ARBA00023163"/>
    </source>
</evidence>
<evidence type="ECO:0000256" key="8">
    <source>
        <dbReference type="SAM" id="MobiDB-lite"/>
    </source>
</evidence>
<reference evidence="11 12" key="2">
    <citation type="journal article" date="2009" name="Proc. Natl. Acad. Sci. U.S.A.">
        <title>On the chimeric nature, thermophilic origin, and phylogenetic placement of the Thermotogales.</title>
        <authorList>
            <person name="Zhaxybayeva O."/>
            <person name="Swithers K.S."/>
            <person name="Lapierre P."/>
            <person name="Fournier G.P."/>
            <person name="Bickhart D.M."/>
            <person name="DeBoy R.T."/>
            <person name="Nelson K.E."/>
            <person name="Nesbo C.L."/>
            <person name="Doolittle W.F."/>
            <person name="Gogarten J.P."/>
            <person name="Noll K.M."/>
        </authorList>
    </citation>
    <scope>NUCLEOTIDE SEQUENCE [LARGE SCALE GENOMIC DNA]</scope>
    <source>
        <strain evidence="12">ATCC BAA-488 / DSM 13995 / JCM 10881 / RKU-1</strain>
    </source>
</reference>
<dbReference type="NCBIfam" id="TIGR02937">
    <property type="entry name" value="sigma70-ECF"/>
    <property type="match status" value="1"/>
</dbReference>
<organism evidence="11 12">
    <name type="scientific">Thermotoga petrophila (strain ATCC BAA-488 / DSM 13995 / JCM 10881 / RKU-1)</name>
    <dbReference type="NCBI Taxonomy" id="390874"/>
    <lineage>
        <taxon>Bacteria</taxon>
        <taxon>Thermotogati</taxon>
        <taxon>Thermotogota</taxon>
        <taxon>Thermotogae</taxon>
        <taxon>Thermotogales</taxon>
        <taxon>Thermotogaceae</taxon>
        <taxon>Thermotoga</taxon>
    </lineage>
</organism>
<dbReference type="Gene3D" id="1.10.220.120">
    <property type="entry name" value="Sigma-70 factor, region 1.1"/>
    <property type="match status" value="1"/>
</dbReference>
<dbReference type="AlphaFoldDB" id="A5IMD4"/>
<dbReference type="SUPFAM" id="SSF88946">
    <property type="entry name" value="Sigma2 domain of RNA polymerase sigma factors"/>
    <property type="match status" value="1"/>
</dbReference>
<feature type="compositionally biased region" description="Basic and acidic residues" evidence="8">
    <location>
        <begin position="19"/>
        <end position="33"/>
    </location>
</feature>
<dbReference type="Pfam" id="PF04539">
    <property type="entry name" value="Sigma70_r3"/>
    <property type="match status" value="1"/>
</dbReference>
<keyword evidence="3 7" id="KW-0805">Transcription regulation</keyword>
<dbReference type="PANTHER" id="PTHR30603">
    <property type="entry name" value="RNA POLYMERASE SIGMA FACTOR RPO"/>
    <property type="match status" value="1"/>
</dbReference>
<dbReference type="EMBL" id="CP000702">
    <property type="protein sequence ID" value="ABQ47357.1"/>
    <property type="molecule type" value="Genomic_DNA"/>
</dbReference>
<comment type="subunit">
    <text evidence="1">Interacts transiently with the RNA polymerase catalytic core formed by RpoA, RpoB, RpoC and RpoZ (2 alpha, 1 beta, 1 beta' and 1 omega subunit) to form the RNA polymerase holoenzyme that can initiate transcription.</text>
</comment>
<evidence type="ECO:0000259" key="10">
    <source>
        <dbReference type="PROSITE" id="PS00716"/>
    </source>
</evidence>
<dbReference type="InterPro" id="IPR013325">
    <property type="entry name" value="RNA_pol_sigma_r2"/>
</dbReference>
<dbReference type="PROSITE" id="PS00716">
    <property type="entry name" value="SIGMA70_2"/>
    <property type="match status" value="1"/>
</dbReference>
<dbReference type="InterPro" id="IPR000943">
    <property type="entry name" value="RNA_pol_sigma70"/>
</dbReference>
<protein>
    <recommendedName>
        <fullName evidence="7">RNA polymerase sigma factor SigA</fullName>
    </recommendedName>
</protein>
<proteinExistence type="inferred from homology"/>
<name>A5IMD4_THEP1</name>
<comment type="subcellular location">
    <subcellularLocation>
        <location evidence="7">Cytoplasm</location>
    </subcellularLocation>
</comment>
<dbReference type="InterPro" id="IPR007627">
    <property type="entry name" value="RNA_pol_sigma70_r2"/>
</dbReference>
<dbReference type="Gene3D" id="1.10.601.10">
    <property type="entry name" value="RNA Polymerase Primary Sigma Factor"/>
    <property type="match status" value="1"/>
</dbReference>
<evidence type="ECO:0000256" key="7">
    <source>
        <dbReference type="HAMAP-Rule" id="MF_00963"/>
    </source>
</evidence>
<dbReference type="Gene3D" id="1.10.10.10">
    <property type="entry name" value="Winged helix-like DNA-binding domain superfamily/Winged helix DNA-binding domain"/>
    <property type="match status" value="2"/>
</dbReference>
<keyword evidence="2 7" id="KW-0963">Cytoplasm</keyword>
<feature type="domain" description="RNA polymerase sigma-70" evidence="9">
    <location>
        <begin position="191"/>
        <end position="204"/>
    </location>
</feature>